<comment type="caution">
    <text evidence="2">The sequence shown here is derived from an EMBL/GenBank/DDBJ whole genome shotgun (WGS) entry which is preliminary data.</text>
</comment>
<name>A0ABN1LC66_9ALTE</name>
<evidence type="ECO:0000256" key="1">
    <source>
        <dbReference type="ARBA" id="ARBA00022729"/>
    </source>
</evidence>
<dbReference type="InterPro" id="IPR037873">
    <property type="entry name" value="BamE-like"/>
</dbReference>
<evidence type="ECO:0000313" key="2">
    <source>
        <dbReference type="EMBL" id="GAA0851977.1"/>
    </source>
</evidence>
<dbReference type="EMBL" id="BAAAFD010000001">
    <property type="protein sequence ID" value="GAA0851977.1"/>
    <property type="molecule type" value="Genomic_DNA"/>
</dbReference>
<evidence type="ECO:0008006" key="4">
    <source>
        <dbReference type="Google" id="ProtNLM"/>
    </source>
</evidence>
<proteinExistence type="predicted"/>
<reference evidence="2 3" key="1">
    <citation type="journal article" date="2019" name="Int. J. Syst. Evol. Microbiol.">
        <title>The Global Catalogue of Microorganisms (GCM) 10K type strain sequencing project: providing services to taxonomists for standard genome sequencing and annotation.</title>
        <authorList>
            <consortium name="The Broad Institute Genomics Platform"/>
            <consortium name="The Broad Institute Genome Sequencing Center for Infectious Disease"/>
            <person name="Wu L."/>
            <person name="Ma J."/>
        </authorList>
    </citation>
    <scope>NUCLEOTIDE SEQUENCE [LARGE SCALE GENOMIC DNA]</scope>
    <source>
        <strain evidence="2 3">JCM 15896</strain>
    </source>
</reference>
<protein>
    <recommendedName>
        <fullName evidence="4">DUF3862 domain-containing protein</fullName>
    </recommendedName>
</protein>
<evidence type="ECO:0000313" key="3">
    <source>
        <dbReference type="Proteomes" id="UP001500359"/>
    </source>
</evidence>
<dbReference type="Gene3D" id="3.30.1450.10">
    <property type="match status" value="1"/>
</dbReference>
<organism evidence="2 3">
    <name type="scientific">Aliiglaciecola litoralis</name>
    <dbReference type="NCBI Taxonomy" id="582857"/>
    <lineage>
        <taxon>Bacteria</taxon>
        <taxon>Pseudomonadati</taxon>
        <taxon>Pseudomonadota</taxon>
        <taxon>Gammaproteobacteria</taxon>
        <taxon>Alteromonadales</taxon>
        <taxon>Alteromonadaceae</taxon>
        <taxon>Aliiglaciecola</taxon>
    </lineage>
</organism>
<sequence length="81" mass="8934">MSILLLSIFMLQGCSKVTWANYDRVEMGMIKSDVEMILGKPDQCEAVIGTHSCIWGEQDGKFIKVSFIADRAAVITHGGLK</sequence>
<dbReference type="Proteomes" id="UP001500359">
    <property type="component" value="Unassembled WGS sequence"/>
</dbReference>
<keyword evidence="3" id="KW-1185">Reference proteome</keyword>
<gene>
    <name evidence="2" type="ORF">GCM10009114_00720</name>
</gene>
<keyword evidence="1" id="KW-0732">Signal</keyword>
<accession>A0ABN1LC66</accession>